<sequence length="194" mass="21284">MSKVAHNLLKVILCLSLLCSCNPVTVHKITTTIFDGVPSLPPTEQLCQEYHEAKVTEEAAKANAPALALAAQNKKAAIKGHPPYMEKRCNDCHDKSTDSGLIKPKDQICFVCHPTIIKKYYVHGPVSVGACLDCHDPHSSGQPALLKVEKKDLCAVCHKEKRIAESMHKKVTESGMACTDCHDPHDGDAKYFLR</sequence>
<dbReference type="AlphaFoldDB" id="A0A6V8MZ90"/>
<reference evidence="4" key="1">
    <citation type="submission" date="2020-06" db="EMBL/GenBank/DDBJ databases">
        <title>Draft genomic sequecing of Geomonas sp. Red736.</title>
        <authorList>
            <person name="Itoh H."/>
            <person name="Xu Z.X."/>
            <person name="Ushijima N."/>
            <person name="Masuda Y."/>
            <person name="Shiratori Y."/>
            <person name="Senoo K."/>
        </authorList>
    </citation>
    <scope>NUCLEOTIDE SEQUENCE [LARGE SCALE GENOMIC DNA]</scope>
    <source>
        <strain evidence="4">Red736</strain>
    </source>
</reference>
<evidence type="ECO:0000313" key="3">
    <source>
        <dbReference type="EMBL" id="GFO64833.1"/>
    </source>
</evidence>
<dbReference type="InterPro" id="IPR010177">
    <property type="entry name" value="Paired_CXXCH_1"/>
</dbReference>
<evidence type="ECO:0000259" key="2">
    <source>
        <dbReference type="Pfam" id="PF09699"/>
    </source>
</evidence>
<feature type="domain" description="Doubled CXXCH motif" evidence="2">
    <location>
        <begin position="123"/>
        <end position="162"/>
    </location>
</feature>
<name>A0A6V8MZ90_9BACT</name>
<dbReference type="NCBIfam" id="TIGR01905">
    <property type="entry name" value="paired_CXXCH_1"/>
    <property type="match status" value="1"/>
</dbReference>
<proteinExistence type="predicted"/>
<keyword evidence="1" id="KW-0732">Signal</keyword>
<accession>A0A6V8MZ90</accession>
<dbReference type="InterPro" id="IPR036280">
    <property type="entry name" value="Multihaem_cyt_sf"/>
</dbReference>
<gene>
    <name evidence="3" type="ORF">GMPD_27520</name>
</gene>
<dbReference type="EMBL" id="BLXY01000005">
    <property type="protein sequence ID" value="GFO64833.1"/>
    <property type="molecule type" value="Genomic_DNA"/>
</dbReference>
<dbReference type="PROSITE" id="PS51257">
    <property type="entry name" value="PROKAR_LIPOPROTEIN"/>
    <property type="match status" value="1"/>
</dbReference>
<dbReference type="InterPro" id="IPR051829">
    <property type="entry name" value="Multiheme_Cytochr_ET"/>
</dbReference>
<dbReference type="Pfam" id="PF09699">
    <property type="entry name" value="Paired_CXXCH_1"/>
    <property type="match status" value="2"/>
</dbReference>
<dbReference type="Proteomes" id="UP000568888">
    <property type="component" value="Unassembled WGS sequence"/>
</dbReference>
<evidence type="ECO:0000256" key="1">
    <source>
        <dbReference type="ARBA" id="ARBA00022729"/>
    </source>
</evidence>
<organism evidence="3 4">
    <name type="scientific">Geomonas paludis</name>
    <dbReference type="NCBI Taxonomy" id="2740185"/>
    <lineage>
        <taxon>Bacteria</taxon>
        <taxon>Pseudomonadati</taxon>
        <taxon>Thermodesulfobacteriota</taxon>
        <taxon>Desulfuromonadia</taxon>
        <taxon>Geobacterales</taxon>
        <taxon>Geobacteraceae</taxon>
        <taxon>Geomonas</taxon>
    </lineage>
</organism>
<dbReference type="SUPFAM" id="SSF48695">
    <property type="entry name" value="Multiheme cytochromes"/>
    <property type="match status" value="1"/>
</dbReference>
<dbReference type="Gene3D" id="3.90.10.10">
    <property type="entry name" value="Cytochrome C3"/>
    <property type="match status" value="1"/>
</dbReference>
<protein>
    <submittedName>
        <fullName evidence="3">Cytochrome c</fullName>
    </submittedName>
</protein>
<dbReference type="PANTHER" id="PTHR35038">
    <property type="entry name" value="DISSIMILATORY SULFITE REDUCTASE SIRA"/>
    <property type="match status" value="1"/>
</dbReference>
<comment type="caution">
    <text evidence="3">The sequence shown here is derived from an EMBL/GenBank/DDBJ whole genome shotgun (WGS) entry which is preliminary data.</text>
</comment>
<feature type="domain" description="Doubled CXXCH motif" evidence="2">
    <location>
        <begin position="81"/>
        <end position="115"/>
    </location>
</feature>
<evidence type="ECO:0000313" key="4">
    <source>
        <dbReference type="Proteomes" id="UP000568888"/>
    </source>
</evidence>